<dbReference type="InterPro" id="IPR011991">
    <property type="entry name" value="ArsR-like_HTH"/>
</dbReference>
<dbReference type="PRINTS" id="PR00778">
    <property type="entry name" value="HTHARSR"/>
</dbReference>
<dbReference type="GO" id="GO:0003700">
    <property type="term" value="F:DNA-binding transcription factor activity"/>
    <property type="evidence" value="ECO:0007669"/>
    <property type="project" value="InterPro"/>
</dbReference>
<accession>A0A2S5JEB8</accession>
<dbReference type="PROSITE" id="PS50987">
    <property type="entry name" value="HTH_ARSR_2"/>
    <property type="match status" value="1"/>
</dbReference>
<proteinExistence type="predicted"/>
<dbReference type="SMART" id="SM00418">
    <property type="entry name" value="HTH_ARSR"/>
    <property type="match status" value="1"/>
</dbReference>
<dbReference type="InterPro" id="IPR051011">
    <property type="entry name" value="Metal_resp_trans_reg"/>
</dbReference>
<dbReference type="OrthoDB" id="194599at2"/>
<keyword evidence="2" id="KW-0238">DNA-binding</keyword>
<comment type="caution">
    <text evidence="5">The sequence shown here is derived from an EMBL/GenBank/DDBJ whole genome shotgun (WGS) entry which is preliminary data.</text>
</comment>
<feature type="domain" description="HTH arsR-type" evidence="4">
    <location>
        <begin position="24"/>
        <end position="118"/>
    </location>
</feature>
<organism evidence="5 6">
    <name type="scientific">Albidovulum inexpectatum</name>
    <dbReference type="NCBI Taxonomy" id="196587"/>
    <lineage>
        <taxon>Bacteria</taxon>
        <taxon>Pseudomonadati</taxon>
        <taxon>Pseudomonadota</taxon>
        <taxon>Alphaproteobacteria</taxon>
        <taxon>Rhodobacterales</taxon>
        <taxon>Paracoccaceae</taxon>
        <taxon>Albidovulum</taxon>
    </lineage>
</organism>
<reference evidence="5 6" key="1">
    <citation type="submission" date="2018-01" db="EMBL/GenBank/DDBJ databases">
        <title>Genomic Encyclopedia of Archaeal and Bacterial Type Strains, Phase II (KMG-II): from individual species to whole genera.</title>
        <authorList>
            <person name="Goeker M."/>
        </authorList>
    </citation>
    <scope>NUCLEOTIDE SEQUENCE [LARGE SCALE GENOMIC DNA]</scope>
    <source>
        <strain evidence="5 6">DSM 12048</strain>
    </source>
</reference>
<dbReference type="EMBL" id="PRDS01000009">
    <property type="protein sequence ID" value="PPB79739.1"/>
    <property type="molecule type" value="Genomic_DNA"/>
</dbReference>
<dbReference type="PANTHER" id="PTHR43132">
    <property type="entry name" value="ARSENICAL RESISTANCE OPERON REPRESSOR ARSR-RELATED"/>
    <property type="match status" value="1"/>
</dbReference>
<dbReference type="Pfam" id="PF01022">
    <property type="entry name" value="HTH_5"/>
    <property type="match status" value="1"/>
</dbReference>
<sequence length="136" mass="14665">MTAGPVHARRDDSAATAGPSPILAPGTAVEDAAAFLKALSHEGRLAILCLLLDGEKSVTELETLLDQRQSAVSQQLARLRLEGLVQPRREGKVVYYSLQDDRCRRMIALLSEFFCAPPQPNAKQANGTGRANGDRP</sequence>
<dbReference type="PANTHER" id="PTHR43132:SF2">
    <property type="entry name" value="ARSENICAL RESISTANCE OPERON REPRESSOR ARSR-RELATED"/>
    <property type="match status" value="1"/>
</dbReference>
<evidence type="ECO:0000256" key="2">
    <source>
        <dbReference type="ARBA" id="ARBA00023125"/>
    </source>
</evidence>
<evidence type="ECO:0000313" key="5">
    <source>
        <dbReference type="EMBL" id="PPB79739.1"/>
    </source>
</evidence>
<gene>
    <name evidence="5" type="ORF">LV82_02530</name>
</gene>
<dbReference type="InterPro" id="IPR036388">
    <property type="entry name" value="WH-like_DNA-bd_sf"/>
</dbReference>
<dbReference type="Proteomes" id="UP000239736">
    <property type="component" value="Unassembled WGS sequence"/>
</dbReference>
<dbReference type="AlphaFoldDB" id="A0A2S5JEB8"/>
<dbReference type="SUPFAM" id="SSF46785">
    <property type="entry name" value="Winged helix' DNA-binding domain"/>
    <property type="match status" value="1"/>
</dbReference>
<dbReference type="CDD" id="cd00090">
    <property type="entry name" value="HTH_ARSR"/>
    <property type="match status" value="1"/>
</dbReference>
<dbReference type="Gene3D" id="1.10.10.10">
    <property type="entry name" value="Winged helix-like DNA-binding domain superfamily/Winged helix DNA-binding domain"/>
    <property type="match status" value="1"/>
</dbReference>
<dbReference type="NCBIfam" id="NF033788">
    <property type="entry name" value="HTH_metalloreg"/>
    <property type="match status" value="1"/>
</dbReference>
<dbReference type="InterPro" id="IPR001845">
    <property type="entry name" value="HTH_ArsR_DNA-bd_dom"/>
</dbReference>
<name>A0A2S5JEB8_9RHOB</name>
<dbReference type="RefSeq" id="WP_104072223.1">
    <property type="nucleotide sequence ID" value="NZ_PRDS01000009.1"/>
</dbReference>
<evidence type="ECO:0000256" key="3">
    <source>
        <dbReference type="ARBA" id="ARBA00023163"/>
    </source>
</evidence>
<protein>
    <submittedName>
        <fullName evidence="5">ArsR family transcriptional regulator</fullName>
    </submittedName>
</protein>
<evidence type="ECO:0000313" key="6">
    <source>
        <dbReference type="Proteomes" id="UP000239736"/>
    </source>
</evidence>
<keyword evidence="6" id="KW-1185">Reference proteome</keyword>
<evidence type="ECO:0000256" key="1">
    <source>
        <dbReference type="ARBA" id="ARBA00023015"/>
    </source>
</evidence>
<keyword evidence="3" id="KW-0804">Transcription</keyword>
<dbReference type="GO" id="GO:0003677">
    <property type="term" value="F:DNA binding"/>
    <property type="evidence" value="ECO:0007669"/>
    <property type="project" value="UniProtKB-KW"/>
</dbReference>
<keyword evidence="1" id="KW-0805">Transcription regulation</keyword>
<dbReference type="InterPro" id="IPR036390">
    <property type="entry name" value="WH_DNA-bd_sf"/>
</dbReference>
<evidence type="ECO:0000259" key="4">
    <source>
        <dbReference type="PROSITE" id="PS50987"/>
    </source>
</evidence>